<dbReference type="RefSeq" id="WP_010229124.1">
    <property type="nucleotide sequence ID" value="NZ_CP007217.1"/>
</dbReference>
<evidence type="ECO:0000313" key="7">
    <source>
        <dbReference type="Proteomes" id="UP000260363"/>
    </source>
</evidence>
<dbReference type="Pfam" id="PF01812">
    <property type="entry name" value="5-FTHF_cyc-lig"/>
    <property type="match status" value="1"/>
</dbReference>
<dbReference type="GO" id="GO:0046872">
    <property type="term" value="F:metal ion binding"/>
    <property type="evidence" value="ECO:0007669"/>
    <property type="project" value="UniProtKB-KW"/>
</dbReference>
<dbReference type="SUPFAM" id="SSF100950">
    <property type="entry name" value="NagB/RpiA/CoA transferase-like"/>
    <property type="match status" value="1"/>
</dbReference>
<proteinExistence type="inferred from homology"/>
<dbReference type="AlphaFoldDB" id="A0A069ZW06"/>
<keyword evidence="5" id="KW-0479">Metal-binding</keyword>
<dbReference type="GO" id="GO:0035999">
    <property type="term" value="P:tetrahydrofolate interconversion"/>
    <property type="evidence" value="ECO:0007669"/>
    <property type="project" value="TreeGrafter"/>
</dbReference>
<dbReference type="GeneID" id="1245542"/>
<dbReference type="PANTHER" id="PTHR23407:SF1">
    <property type="entry name" value="5-FORMYLTETRAHYDROFOLATE CYCLO-LIGASE"/>
    <property type="match status" value="1"/>
</dbReference>
<name>A0A069ZW06_CHLMR</name>
<evidence type="ECO:0000256" key="1">
    <source>
        <dbReference type="ARBA" id="ARBA00010638"/>
    </source>
</evidence>
<comment type="cofactor">
    <cofactor evidence="5">
        <name>Mg(2+)</name>
        <dbReference type="ChEBI" id="CHEBI:18420"/>
    </cofactor>
</comment>
<evidence type="ECO:0000313" key="6">
    <source>
        <dbReference type="EMBL" id="AJR10124.1"/>
    </source>
</evidence>
<comment type="catalytic activity">
    <reaction evidence="5">
        <text>(6S)-5-formyl-5,6,7,8-tetrahydrofolate + ATP = (6R)-5,10-methenyltetrahydrofolate + ADP + phosphate</text>
        <dbReference type="Rhea" id="RHEA:10488"/>
        <dbReference type="ChEBI" id="CHEBI:30616"/>
        <dbReference type="ChEBI" id="CHEBI:43474"/>
        <dbReference type="ChEBI" id="CHEBI:57455"/>
        <dbReference type="ChEBI" id="CHEBI:57457"/>
        <dbReference type="ChEBI" id="CHEBI:456216"/>
        <dbReference type="EC" id="6.3.3.2"/>
    </reaction>
</comment>
<organism evidence="6 7">
    <name type="scientific">Chlamydia muridarum</name>
    <dbReference type="NCBI Taxonomy" id="83560"/>
    <lineage>
        <taxon>Bacteria</taxon>
        <taxon>Pseudomonadati</taxon>
        <taxon>Chlamydiota</taxon>
        <taxon>Chlamydiia</taxon>
        <taxon>Chlamydiales</taxon>
        <taxon>Chlamydiaceae</taxon>
        <taxon>Chlamydia/Chlamydophila group</taxon>
        <taxon>Chlamydia</taxon>
    </lineage>
</organism>
<dbReference type="InterPro" id="IPR002698">
    <property type="entry name" value="FTHF_cligase"/>
</dbReference>
<dbReference type="EMBL" id="CP007217">
    <property type="protein sequence ID" value="AJR10124.1"/>
    <property type="molecule type" value="Genomic_DNA"/>
</dbReference>
<dbReference type="NCBIfam" id="TIGR02727">
    <property type="entry name" value="MTHFS_bact"/>
    <property type="match status" value="1"/>
</dbReference>
<evidence type="ECO:0000256" key="4">
    <source>
        <dbReference type="PIRSR" id="PIRSR006806-1"/>
    </source>
</evidence>
<keyword evidence="3 4" id="KW-0067">ATP-binding</keyword>
<comment type="similarity">
    <text evidence="1 5">Belongs to the 5-formyltetrahydrofolate cyclo-ligase family.</text>
</comment>
<dbReference type="KEGG" id="cmg:NC81_00095"/>
<evidence type="ECO:0000256" key="5">
    <source>
        <dbReference type="RuleBase" id="RU361279"/>
    </source>
</evidence>
<dbReference type="PANTHER" id="PTHR23407">
    <property type="entry name" value="ATPASE INHIBITOR/5-FORMYLTETRAHYDROFOLATE CYCLO-LIGASE"/>
    <property type="match status" value="1"/>
</dbReference>
<accession>A0A069ZW06</accession>
<dbReference type="GO" id="GO:0009396">
    <property type="term" value="P:folic acid-containing compound biosynthetic process"/>
    <property type="evidence" value="ECO:0007669"/>
    <property type="project" value="TreeGrafter"/>
</dbReference>
<sequence>MDEILKQKSCLRHEGLAKRKQLSSKRREEASLSLMDFVQQTIPQGFVLSYIPFRSELDVRAINLWLAQENRLLLPKMQGNTIVPIEPSFAKIFHLSSPKDVNQMAGNEVGAHLVTTALVPAVVFDQEQFRLGYGGGYYDRFLARYPRIWTVGVGFKEQLIASLPRESHDIPLNTLYLT</sequence>
<feature type="binding site" evidence="4">
    <location>
        <begin position="8"/>
        <end position="12"/>
    </location>
    <ligand>
        <name>ATP</name>
        <dbReference type="ChEBI" id="CHEBI:30616"/>
    </ligand>
</feature>
<dbReference type="Proteomes" id="UP000260363">
    <property type="component" value="Chromosome"/>
</dbReference>
<dbReference type="Gene3D" id="3.40.50.10420">
    <property type="entry name" value="NagB/RpiA/CoA transferase-like"/>
    <property type="match status" value="1"/>
</dbReference>
<feature type="binding site" evidence="4">
    <location>
        <begin position="130"/>
        <end position="138"/>
    </location>
    <ligand>
        <name>ATP</name>
        <dbReference type="ChEBI" id="CHEBI:30616"/>
    </ligand>
</feature>
<feature type="binding site" evidence="4">
    <location>
        <position position="51"/>
    </location>
    <ligand>
        <name>substrate</name>
    </ligand>
</feature>
<keyword evidence="6" id="KW-0436">Ligase</keyword>
<dbReference type="OMA" id="DMQEANR"/>
<dbReference type="KEGG" id="cmx:DNC_00095"/>
<keyword evidence="5" id="KW-0460">Magnesium</keyword>
<protein>
    <recommendedName>
        <fullName evidence="5">5-formyltetrahydrofolate cyclo-ligase</fullName>
        <ecNumber evidence="5">6.3.3.2</ecNumber>
    </recommendedName>
</protein>
<dbReference type="GO" id="GO:0030272">
    <property type="term" value="F:5-formyltetrahydrofolate cyclo-ligase activity"/>
    <property type="evidence" value="ECO:0007669"/>
    <property type="project" value="UniProtKB-EC"/>
</dbReference>
<evidence type="ECO:0000256" key="3">
    <source>
        <dbReference type="ARBA" id="ARBA00022840"/>
    </source>
</evidence>
<dbReference type="EC" id="6.3.3.2" evidence="5"/>
<evidence type="ECO:0000256" key="2">
    <source>
        <dbReference type="ARBA" id="ARBA00022741"/>
    </source>
</evidence>
<dbReference type="PIRSF" id="PIRSF006806">
    <property type="entry name" value="FTHF_cligase"/>
    <property type="match status" value="1"/>
</dbReference>
<gene>
    <name evidence="6" type="ORF">BD36_00100</name>
</gene>
<dbReference type="GO" id="GO:0005524">
    <property type="term" value="F:ATP binding"/>
    <property type="evidence" value="ECO:0007669"/>
    <property type="project" value="UniProtKB-KW"/>
</dbReference>
<dbReference type="InterPro" id="IPR037171">
    <property type="entry name" value="NagB/RpiA_transferase-like"/>
</dbReference>
<keyword evidence="2 4" id="KW-0547">Nucleotide-binding</keyword>
<dbReference type="STRING" id="83560.NC80_00090"/>
<dbReference type="KEGG" id="cmm:NC80_00090"/>
<reference evidence="6 7" key="1">
    <citation type="submission" date="2014-02" db="EMBL/GenBank/DDBJ databases">
        <authorList>
            <person name="Chen C."/>
            <person name="Conrad T.A."/>
            <person name="Zhou Z."/>
            <person name="Lai Z."/>
            <person name="Zhong G."/>
        </authorList>
    </citation>
    <scope>NUCLEOTIDE SEQUENCE [LARGE SCALE GENOMIC DNA]</scope>
    <source>
        <strain evidence="6 7">Nigg3-28</strain>
    </source>
</reference>
<dbReference type="InterPro" id="IPR024185">
    <property type="entry name" value="FTHF_cligase-like_sf"/>
</dbReference>
<feature type="binding site" evidence="4">
    <location>
        <position position="56"/>
    </location>
    <ligand>
        <name>substrate</name>
    </ligand>
</feature>
<dbReference type="PATRIC" id="fig|83560.10.peg.19"/>